<evidence type="ECO:0000313" key="1">
    <source>
        <dbReference type="EMBL" id="EDZ95274.1"/>
    </source>
</evidence>
<dbReference type="AlphaFoldDB" id="B5VZP9"/>
<name>B5VZP9_LIMMA</name>
<protein>
    <submittedName>
        <fullName evidence="1">Uncharacterized protein</fullName>
    </submittedName>
</protein>
<organism evidence="1 2">
    <name type="scientific">Limnospira maxima CS-328</name>
    <dbReference type="NCBI Taxonomy" id="513049"/>
    <lineage>
        <taxon>Bacteria</taxon>
        <taxon>Bacillati</taxon>
        <taxon>Cyanobacteriota</taxon>
        <taxon>Cyanophyceae</taxon>
        <taxon>Oscillatoriophycideae</taxon>
        <taxon>Oscillatoriales</taxon>
        <taxon>Sirenicapillariaceae</taxon>
        <taxon>Limnospira</taxon>
    </lineage>
</organism>
<proteinExistence type="predicted"/>
<dbReference type="EMBL" id="ABYK01000011">
    <property type="protein sequence ID" value="EDZ95274.1"/>
    <property type="molecule type" value="Genomic_DNA"/>
</dbReference>
<reference evidence="1 2" key="1">
    <citation type="journal article" date="2011" name="Appl. Environ. Microbiol.">
        <title>Contribution of a Sodium Ion Gradient to Energy Conservation during Fermentation in the Cyanobacterium Arthrospira (Spirulina) maxima CS-328.</title>
        <authorList>
            <person name="Carrieri D."/>
            <person name="Ananyev G."/>
            <person name="Lenz O."/>
            <person name="Bryant D.A."/>
            <person name="Dismukes G.C."/>
        </authorList>
    </citation>
    <scope>NUCLEOTIDE SEQUENCE [LARGE SCALE GENOMIC DNA]</scope>
    <source>
        <strain evidence="1 2">CS-328</strain>
    </source>
</reference>
<sequence length="282" mass="33207">MSSSYCFCTLSVGKRYRDHARELAKDIQKYAPGVPFVILTDKPDDFSGFPSVLAFKHRLQSVKGYHDKRLVLEKSLSLFDSCMFMDADMRILSRVPDNLSWNPGLTARAGCALVKHLDERNNKRNSELVKKIAERIGVDIENVQWLHEFWFVLRRQSGKEVEFFRVWQTLSYLFESEGMYDGEGYSMGLAASKVGLDFDFYRTDWFEFFKDKIEKERINNGQSKLTEKKIYFEEHTAIEYPQSNILSKAISKIGNKLAFYYRLLRLRRQREQDEEFKSIFQK</sequence>
<gene>
    <name evidence="1" type="ORF">AmaxDRAFT_1875</name>
</gene>
<dbReference type="Proteomes" id="UP000004061">
    <property type="component" value="Unassembled WGS sequence"/>
</dbReference>
<keyword evidence="2" id="KW-1185">Reference proteome</keyword>
<comment type="caution">
    <text evidence="1">The sequence shown here is derived from an EMBL/GenBank/DDBJ whole genome shotgun (WGS) entry which is preliminary data.</text>
</comment>
<dbReference type="RefSeq" id="WP_006668939.1">
    <property type="nucleotide sequence ID" value="NZ_ABYK01000011.1"/>
</dbReference>
<accession>B5VZP9</accession>
<evidence type="ECO:0000313" key="2">
    <source>
        <dbReference type="Proteomes" id="UP000004061"/>
    </source>
</evidence>